<keyword evidence="5" id="KW-1185">Reference proteome</keyword>
<dbReference type="Gene3D" id="3.50.50.60">
    <property type="entry name" value="FAD/NAD(P)-binding domain"/>
    <property type="match status" value="1"/>
</dbReference>
<dbReference type="Proteomes" id="UP001296993">
    <property type="component" value="Unassembled WGS sequence"/>
</dbReference>
<dbReference type="EMBL" id="JAGIOF010000001">
    <property type="protein sequence ID" value="MBP2386020.1"/>
    <property type="molecule type" value="Genomic_DNA"/>
</dbReference>
<dbReference type="Gene3D" id="1.10.405.10">
    <property type="entry name" value="Guanine Nucleotide Dissociation Inhibitor, domain 1"/>
    <property type="match status" value="1"/>
</dbReference>
<organism evidence="4 5">
    <name type="scientific">Paeniglutamicibacter kerguelensis</name>
    <dbReference type="NCBI Taxonomy" id="254788"/>
    <lineage>
        <taxon>Bacteria</taxon>
        <taxon>Bacillati</taxon>
        <taxon>Actinomycetota</taxon>
        <taxon>Actinomycetes</taxon>
        <taxon>Micrococcales</taxon>
        <taxon>Micrococcaceae</taxon>
        <taxon>Paeniglutamicibacter</taxon>
    </lineage>
</organism>
<dbReference type="SUPFAM" id="SSF51905">
    <property type="entry name" value="FAD/NAD(P)-binding domain"/>
    <property type="match status" value="1"/>
</dbReference>
<dbReference type="InterPro" id="IPR050281">
    <property type="entry name" value="Flavin_monoamine_oxidase"/>
</dbReference>
<evidence type="ECO:0000256" key="2">
    <source>
        <dbReference type="ARBA" id="ARBA00023002"/>
    </source>
</evidence>
<evidence type="ECO:0000259" key="3">
    <source>
        <dbReference type="Pfam" id="PF01593"/>
    </source>
</evidence>
<keyword evidence="2" id="KW-0560">Oxidoreductase</keyword>
<dbReference type="Pfam" id="PF01593">
    <property type="entry name" value="Amino_oxidase"/>
    <property type="match status" value="1"/>
</dbReference>
<evidence type="ECO:0000313" key="5">
    <source>
        <dbReference type="Proteomes" id="UP001296993"/>
    </source>
</evidence>
<comment type="caution">
    <text evidence="4">The sequence shown here is derived from an EMBL/GenBank/DDBJ whole genome shotgun (WGS) entry which is preliminary data.</text>
</comment>
<name>A0ABS4XC30_9MICC</name>
<accession>A0ABS4XC30</accession>
<dbReference type="PANTHER" id="PTHR10742:SF410">
    <property type="entry name" value="LYSINE-SPECIFIC HISTONE DEMETHYLASE 2"/>
    <property type="match status" value="1"/>
</dbReference>
<dbReference type="RefSeq" id="WP_343914748.1">
    <property type="nucleotide sequence ID" value="NZ_BAAAJY010000003.1"/>
</dbReference>
<feature type="domain" description="Amine oxidase" evidence="3">
    <location>
        <begin position="17"/>
        <end position="433"/>
    </location>
</feature>
<proteinExistence type="predicted"/>
<dbReference type="PRINTS" id="PR00757">
    <property type="entry name" value="AMINEOXDASEF"/>
</dbReference>
<comment type="cofactor">
    <cofactor evidence="1">
        <name>FAD</name>
        <dbReference type="ChEBI" id="CHEBI:57692"/>
    </cofactor>
</comment>
<dbReference type="InterPro" id="IPR001613">
    <property type="entry name" value="Flavin_amine_oxidase"/>
</dbReference>
<dbReference type="InterPro" id="IPR002937">
    <property type="entry name" value="Amino_oxidase"/>
</dbReference>
<reference evidence="4 5" key="1">
    <citation type="submission" date="2021-03" db="EMBL/GenBank/DDBJ databases">
        <title>Sequencing the genomes of 1000 actinobacteria strains.</title>
        <authorList>
            <person name="Klenk H.-P."/>
        </authorList>
    </citation>
    <scope>NUCLEOTIDE SEQUENCE [LARGE SCALE GENOMIC DNA]</scope>
    <source>
        <strain evidence="4 5">DSM 15797</strain>
    </source>
</reference>
<dbReference type="Gene3D" id="3.90.660.10">
    <property type="match status" value="1"/>
</dbReference>
<dbReference type="InterPro" id="IPR036188">
    <property type="entry name" value="FAD/NAD-bd_sf"/>
</dbReference>
<protein>
    <submittedName>
        <fullName evidence="4">Monoamine oxidase</fullName>
    </submittedName>
</protein>
<sequence>MGNSNIHPDAVIVGGGFAGVTAARELSLRGRSTVLVEARDRLGGRTYTADHDGHAMELGGTWVHPAQPNVWAEINRYGLETEPLPAPEGLRQAIVSGGRIVDLSDDEVAQGVAALDQFCAPGKTLFPEPYGETWGPDPQGYGDRSMREHLETLQLSPQVRDWVETMCCLVALGPLDQAAASEFFRTYALSGWSVEQAMAALTATKLVKGTRELIGSIAEQARLADIRLSTPVLRVAQADGEVRVELANGDTISAPVGLIALPMNVLNSVEFDPPLSEIKRTASTERHAGAGMKSYVRVKGDIGNVSVMAPEAHALNWAVTYRHGAEGSWLVAFAANPDKLPMAGFDDVAGMQEALQPLLPGVEVEEIFGWDWVNDPLALGTWCIYRPGQLAQILPDLRTTEGRLFFAGADSAIAWRSFIDGAIESGYRAARDIDEYLGAGKG</sequence>
<evidence type="ECO:0000256" key="1">
    <source>
        <dbReference type="ARBA" id="ARBA00001974"/>
    </source>
</evidence>
<evidence type="ECO:0000313" key="4">
    <source>
        <dbReference type="EMBL" id="MBP2386020.1"/>
    </source>
</evidence>
<dbReference type="PANTHER" id="PTHR10742">
    <property type="entry name" value="FLAVIN MONOAMINE OXIDASE"/>
    <property type="match status" value="1"/>
</dbReference>
<gene>
    <name evidence="4" type="ORF">JOF47_001531</name>
</gene>